<evidence type="ECO:0000313" key="3">
    <source>
        <dbReference type="Proteomes" id="UP000886523"/>
    </source>
</evidence>
<feature type="region of interest" description="Disordered" evidence="1">
    <location>
        <begin position="128"/>
        <end position="147"/>
    </location>
</feature>
<sequence length="169" mass="19350">MGKNLPSIQHHTCHFSIARRPGAVRDRWVGFTLCRLTSRTKWWEVRKTFSLMNQREKDVWSRGIDETYLLTVLHPHHVRCPGMRPIEECTRRQPSCLGPTVDGTPGLVRRDSNHSCWDANETVEPLTDRFSLHTHPDPSSSSRSGTVDGRIPKVSLLFACNTSGLDFEW</sequence>
<reference evidence="2" key="1">
    <citation type="journal article" date="2020" name="Nat. Commun.">
        <title>Large-scale genome sequencing of mycorrhizal fungi provides insights into the early evolution of symbiotic traits.</title>
        <authorList>
            <person name="Miyauchi S."/>
            <person name="Kiss E."/>
            <person name="Kuo A."/>
            <person name="Drula E."/>
            <person name="Kohler A."/>
            <person name="Sanchez-Garcia M."/>
            <person name="Morin E."/>
            <person name="Andreopoulos B."/>
            <person name="Barry K.W."/>
            <person name="Bonito G."/>
            <person name="Buee M."/>
            <person name="Carver A."/>
            <person name="Chen C."/>
            <person name="Cichocki N."/>
            <person name="Clum A."/>
            <person name="Culley D."/>
            <person name="Crous P.W."/>
            <person name="Fauchery L."/>
            <person name="Girlanda M."/>
            <person name="Hayes R.D."/>
            <person name="Keri Z."/>
            <person name="LaButti K."/>
            <person name="Lipzen A."/>
            <person name="Lombard V."/>
            <person name="Magnuson J."/>
            <person name="Maillard F."/>
            <person name="Murat C."/>
            <person name="Nolan M."/>
            <person name="Ohm R.A."/>
            <person name="Pangilinan J."/>
            <person name="Pereira M.F."/>
            <person name="Perotto S."/>
            <person name="Peter M."/>
            <person name="Pfister S."/>
            <person name="Riley R."/>
            <person name="Sitrit Y."/>
            <person name="Stielow J.B."/>
            <person name="Szollosi G."/>
            <person name="Zifcakova L."/>
            <person name="Stursova M."/>
            <person name="Spatafora J.W."/>
            <person name="Tedersoo L."/>
            <person name="Vaario L.M."/>
            <person name="Yamada A."/>
            <person name="Yan M."/>
            <person name="Wang P."/>
            <person name="Xu J."/>
            <person name="Bruns T."/>
            <person name="Baldrian P."/>
            <person name="Vilgalys R."/>
            <person name="Dunand C."/>
            <person name="Henrissat B."/>
            <person name="Grigoriev I.V."/>
            <person name="Hibbett D."/>
            <person name="Nagy L.G."/>
            <person name="Martin F.M."/>
        </authorList>
    </citation>
    <scope>NUCLEOTIDE SEQUENCE</scope>
    <source>
        <strain evidence="2">UP504</strain>
    </source>
</reference>
<dbReference type="AlphaFoldDB" id="A0A9P6AUE7"/>
<evidence type="ECO:0000313" key="2">
    <source>
        <dbReference type="EMBL" id="KAF9512135.1"/>
    </source>
</evidence>
<keyword evidence="3" id="KW-1185">Reference proteome</keyword>
<evidence type="ECO:0000256" key="1">
    <source>
        <dbReference type="SAM" id="MobiDB-lite"/>
    </source>
</evidence>
<dbReference type="Proteomes" id="UP000886523">
    <property type="component" value="Unassembled WGS sequence"/>
</dbReference>
<comment type="caution">
    <text evidence="2">The sequence shown here is derived from an EMBL/GenBank/DDBJ whole genome shotgun (WGS) entry which is preliminary data.</text>
</comment>
<accession>A0A9P6AUE7</accession>
<name>A0A9P6AUE7_9AGAM</name>
<proteinExistence type="predicted"/>
<protein>
    <submittedName>
        <fullName evidence="2">Uncharacterized protein</fullName>
    </submittedName>
</protein>
<dbReference type="EMBL" id="MU128991">
    <property type="protein sequence ID" value="KAF9512135.1"/>
    <property type="molecule type" value="Genomic_DNA"/>
</dbReference>
<organism evidence="2 3">
    <name type="scientific">Hydnum rufescens UP504</name>
    <dbReference type="NCBI Taxonomy" id="1448309"/>
    <lineage>
        <taxon>Eukaryota</taxon>
        <taxon>Fungi</taxon>
        <taxon>Dikarya</taxon>
        <taxon>Basidiomycota</taxon>
        <taxon>Agaricomycotina</taxon>
        <taxon>Agaricomycetes</taxon>
        <taxon>Cantharellales</taxon>
        <taxon>Hydnaceae</taxon>
        <taxon>Hydnum</taxon>
    </lineage>
</organism>
<gene>
    <name evidence="2" type="ORF">BS47DRAFT_1113870</name>
</gene>